<evidence type="ECO:0000313" key="9">
    <source>
        <dbReference type="Proteomes" id="UP000053411"/>
    </source>
</evidence>
<dbReference type="AlphaFoldDB" id="A0A0D2I708"/>
<feature type="compositionally biased region" description="Polar residues" evidence="6">
    <location>
        <begin position="1"/>
        <end position="19"/>
    </location>
</feature>
<dbReference type="GO" id="GO:0000981">
    <property type="term" value="F:DNA-binding transcription factor activity, RNA polymerase II-specific"/>
    <property type="evidence" value="ECO:0007669"/>
    <property type="project" value="InterPro"/>
</dbReference>
<keyword evidence="2" id="KW-0805">Transcription regulation</keyword>
<keyword evidence="9" id="KW-1185">Reference proteome</keyword>
<dbReference type="Gene3D" id="4.10.240.10">
    <property type="entry name" value="Zn(2)-C6 fungal-type DNA-binding domain"/>
    <property type="match status" value="1"/>
</dbReference>
<organism evidence="8 9">
    <name type="scientific">Fonsecaea multimorphosa CBS 102226</name>
    <dbReference type="NCBI Taxonomy" id="1442371"/>
    <lineage>
        <taxon>Eukaryota</taxon>
        <taxon>Fungi</taxon>
        <taxon>Dikarya</taxon>
        <taxon>Ascomycota</taxon>
        <taxon>Pezizomycotina</taxon>
        <taxon>Eurotiomycetes</taxon>
        <taxon>Chaetothyriomycetidae</taxon>
        <taxon>Chaetothyriales</taxon>
        <taxon>Herpotrichiellaceae</taxon>
        <taxon>Fonsecaea</taxon>
    </lineage>
</organism>
<dbReference type="InterPro" id="IPR051127">
    <property type="entry name" value="Fungal_SecMet_Regulators"/>
</dbReference>
<dbReference type="PANTHER" id="PTHR47424:SF3">
    <property type="entry name" value="REGULATORY PROTEIN GAL4"/>
    <property type="match status" value="1"/>
</dbReference>
<dbReference type="PROSITE" id="PS50048">
    <property type="entry name" value="ZN2_CY6_FUNGAL_2"/>
    <property type="match status" value="1"/>
</dbReference>
<evidence type="ECO:0000256" key="6">
    <source>
        <dbReference type="SAM" id="MobiDB-lite"/>
    </source>
</evidence>
<feature type="region of interest" description="Disordered" evidence="6">
    <location>
        <begin position="90"/>
        <end position="162"/>
    </location>
</feature>
<dbReference type="GO" id="GO:0008270">
    <property type="term" value="F:zinc ion binding"/>
    <property type="evidence" value="ECO:0007669"/>
    <property type="project" value="InterPro"/>
</dbReference>
<dbReference type="SMART" id="SM00066">
    <property type="entry name" value="GAL4"/>
    <property type="match status" value="1"/>
</dbReference>
<proteinExistence type="predicted"/>
<evidence type="ECO:0000256" key="2">
    <source>
        <dbReference type="ARBA" id="ARBA00023015"/>
    </source>
</evidence>
<dbReference type="Pfam" id="PF00172">
    <property type="entry name" value="Zn_clus"/>
    <property type="match status" value="1"/>
</dbReference>
<dbReference type="SMART" id="SM00906">
    <property type="entry name" value="Fungal_trans"/>
    <property type="match status" value="1"/>
</dbReference>
<keyword evidence="5" id="KW-0539">Nucleus</keyword>
<dbReference type="EMBL" id="KN848098">
    <property type="protein sequence ID" value="KIX93006.1"/>
    <property type="molecule type" value="Genomic_DNA"/>
</dbReference>
<dbReference type="GO" id="GO:0000435">
    <property type="term" value="P:positive regulation of transcription from RNA polymerase II promoter by galactose"/>
    <property type="evidence" value="ECO:0007669"/>
    <property type="project" value="TreeGrafter"/>
</dbReference>
<feature type="compositionally biased region" description="Polar residues" evidence="6">
    <location>
        <begin position="120"/>
        <end position="136"/>
    </location>
</feature>
<evidence type="ECO:0000313" key="8">
    <source>
        <dbReference type="EMBL" id="KIX93006.1"/>
    </source>
</evidence>
<dbReference type="InterPro" id="IPR036864">
    <property type="entry name" value="Zn2-C6_fun-type_DNA-bd_sf"/>
</dbReference>
<reference evidence="8 9" key="1">
    <citation type="submission" date="2015-01" db="EMBL/GenBank/DDBJ databases">
        <title>The Genome Sequence of Fonsecaea multimorphosa CBS 102226.</title>
        <authorList>
            <consortium name="The Broad Institute Genomics Platform"/>
            <person name="Cuomo C."/>
            <person name="de Hoog S."/>
            <person name="Gorbushina A."/>
            <person name="Stielow B."/>
            <person name="Teixiera M."/>
            <person name="Abouelleil A."/>
            <person name="Chapman S.B."/>
            <person name="Priest M."/>
            <person name="Young S.K."/>
            <person name="Wortman J."/>
            <person name="Nusbaum C."/>
            <person name="Birren B."/>
        </authorList>
    </citation>
    <scope>NUCLEOTIDE SEQUENCE [LARGE SCALE GENOMIC DNA]</scope>
    <source>
        <strain evidence="8 9">CBS 102226</strain>
    </source>
</reference>
<sequence>MTQGRVQKPSNLSGQSGTIHTLKKSAGRKRASLACEECRSRKRRCNGLIPCEGCAQRMTDCKYASDIETQRWHQSMIHILKAKLEELEHSKDQAQGAHRRQQLDAGRGDNATEEPHRGDSTQSPQHANTEDSTTVSVPAPCDSPALPVPESGLAPSCTSSPSRCIQPSNFERMMMPISLAMGKMHGLPPDTSALPATSAPSTVLHHNSKADCTCDQSLSEMRCNLPLRRYSDTLVARYFSRHNRIFPILHRSTFLAQYERLWDSDFSSHSTTRSCSELCTQKSKGKMLPTIVYLVLALGSLFASQSHQENASRAEGFYRAAQETNFLEMMDDEVGIELVQAGLLMGIYLQSTERYSKCWNIIGFTIRMAQNMGLHFTAAEVRKRGLLACESDPLDGEMRTRVWYGCILLDTDIALSFGQPCMIPVGLDFVKPPFEALHVSRSTEPLDDAHVVPPSDDGPSVLGYYYQKIKLYDLLRQVIQRDSATAITTMGRAADIDARIREVLKLDAQILEWQNDLPSYLRHPTIDGHERASPLNAGKGPGHLETLDIPALSDRLHNRFLHTRQLVLRPALEILFKHQQDKLTAATNNSKKSLEAELRETTLLEVASHCVRLAADMVEFLGSGIEAESFICWWYNINMLYTSGTTLLMGRFCRLNRPDLDRQSLAASWNHCLVCLSRYRDPVDEGALIPTLQPAPVANLQSLNSSLEPPIGDDFPMDFSTGVAASESAPMLSLFDPNLRKDQPSMFLPDSYLTDTSAWPYLPFLSQLEDLSSGDPNMNFRMV</sequence>
<dbReference type="PROSITE" id="PS00463">
    <property type="entry name" value="ZN2_CY6_FUNGAL_1"/>
    <property type="match status" value="1"/>
</dbReference>
<dbReference type="Pfam" id="PF04082">
    <property type="entry name" value="Fungal_trans"/>
    <property type="match status" value="1"/>
</dbReference>
<accession>A0A0D2I708</accession>
<dbReference type="CDD" id="cd12148">
    <property type="entry name" value="fungal_TF_MHR"/>
    <property type="match status" value="1"/>
</dbReference>
<protein>
    <recommendedName>
        <fullName evidence="7">Zn(2)-C6 fungal-type domain-containing protein</fullName>
    </recommendedName>
</protein>
<evidence type="ECO:0000259" key="7">
    <source>
        <dbReference type="PROSITE" id="PS50048"/>
    </source>
</evidence>
<gene>
    <name evidence="8" type="ORF">Z520_11279</name>
</gene>
<evidence type="ECO:0000256" key="5">
    <source>
        <dbReference type="ARBA" id="ARBA00023242"/>
    </source>
</evidence>
<feature type="region of interest" description="Disordered" evidence="6">
    <location>
        <begin position="1"/>
        <end position="26"/>
    </location>
</feature>
<dbReference type="GO" id="GO:0000978">
    <property type="term" value="F:RNA polymerase II cis-regulatory region sequence-specific DNA binding"/>
    <property type="evidence" value="ECO:0007669"/>
    <property type="project" value="TreeGrafter"/>
</dbReference>
<feature type="domain" description="Zn(2)-C6 fungal-type" evidence="7">
    <location>
        <begin position="34"/>
        <end position="63"/>
    </location>
</feature>
<dbReference type="GO" id="GO:0005634">
    <property type="term" value="C:nucleus"/>
    <property type="evidence" value="ECO:0007669"/>
    <property type="project" value="TreeGrafter"/>
</dbReference>
<dbReference type="SUPFAM" id="SSF57701">
    <property type="entry name" value="Zn2/Cys6 DNA-binding domain"/>
    <property type="match status" value="1"/>
</dbReference>
<dbReference type="OrthoDB" id="424974at2759"/>
<dbReference type="GO" id="GO:0006351">
    <property type="term" value="P:DNA-templated transcription"/>
    <property type="evidence" value="ECO:0007669"/>
    <property type="project" value="InterPro"/>
</dbReference>
<name>A0A0D2I708_9EURO</name>
<keyword evidence="3" id="KW-0238">DNA-binding</keyword>
<dbReference type="GeneID" id="27717025"/>
<dbReference type="RefSeq" id="XP_016627129.1">
    <property type="nucleotide sequence ID" value="XM_016781768.1"/>
</dbReference>
<dbReference type="InterPro" id="IPR007219">
    <property type="entry name" value="XnlR_reg_dom"/>
</dbReference>
<dbReference type="CDD" id="cd00067">
    <property type="entry name" value="GAL4"/>
    <property type="match status" value="1"/>
</dbReference>
<dbReference type="PANTHER" id="PTHR47424">
    <property type="entry name" value="REGULATORY PROTEIN GAL4"/>
    <property type="match status" value="1"/>
</dbReference>
<keyword evidence="4" id="KW-0804">Transcription</keyword>
<dbReference type="VEuPathDB" id="FungiDB:Z520_11279"/>
<keyword evidence="1" id="KW-0479">Metal-binding</keyword>
<dbReference type="InterPro" id="IPR001138">
    <property type="entry name" value="Zn2Cys6_DnaBD"/>
</dbReference>
<evidence type="ECO:0000256" key="1">
    <source>
        <dbReference type="ARBA" id="ARBA00022723"/>
    </source>
</evidence>
<evidence type="ECO:0000256" key="4">
    <source>
        <dbReference type="ARBA" id="ARBA00023163"/>
    </source>
</evidence>
<evidence type="ECO:0000256" key="3">
    <source>
        <dbReference type="ARBA" id="ARBA00023125"/>
    </source>
</evidence>
<dbReference type="Proteomes" id="UP000053411">
    <property type="component" value="Unassembled WGS sequence"/>
</dbReference>